<gene>
    <name evidence="1" type="ORF">KLA_08116</name>
</gene>
<dbReference type="RefSeq" id="WP_034644943.1">
    <property type="nucleotide sequence ID" value="NZ_ARZX01000008.1"/>
</dbReference>
<evidence type="ECO:0000313" key="2">
    <source>
        <dbReference type="Proteomes" id="UP000019275"/>
    </source>
</evidence>
<evidence type="ECO:0008006" key="3">
    <source>
        <dbReference type="Google" id="ProtNLM"/>
    </source>
</evidence>
<accession>A0ABN0RPD9</accession>
<evidence type="ECO:0000313" key="1">
    <source>
        <dbReference type="EMBL" id="EWH13749.1"/>
    </source>
</evidence>
<sequence length="64" mass="7180">MINENELKGKTKTEVLKLLGTPFKGAITNVWTYKKGSSNELETEITVYFDPENGKVLLTDCETV</sequence>
<name>A0ABN0RPD9_9FLAO</name>
<proteinExistence type="predicted"/>
<dbReference type="EMBL" id="ARZX01000008">
    <property type="protein sequence ID" value="EWH13749.1"/>
    <property type="molecule type" value="Genomic_DNA"/>
</dbReference>
<keyword evidence="2" id="KW-1185">Reference proteome</keyword>
<organism evidence="1 2">
    <name type="scientific">Cellulophaga geojensis KL-A</name>
    <dbReference type="NCBI Taxonomy" id="1328323"/>
    <lineage>
        <taxon>Bacteria</taxon>
        <taxon>Pseudomonadati</taxon>
        <taxon>Bacteroidota</taxon>
        <taxon>Flavobacteriia</taxon>
        <taxon>Flavobacteriales</taxon>
        <taxon>Flavobacteriaceae</taxon>
        <taxon>Cellulophaga</taxon>
    </lineage>
</organism>
<comment type="caution">
    <text evidence="1">The sequence shown here is derived from an EMBL/GenBank/DDBJ whole genome shotgun (WGS) entry which is preliminary data.</text>
</comment>
<reference evidence="1 2" key="1">
    <citation type="journal article" date="2014" name="Genome Announc.">
        <title>Draft Genome Sequence of the Carrageenan-Degrading Bacterium Cellulophaga sp. Strain KL-A, Isolated from Decaying Marine Algae.</title>
        <authorList>
            <person name="Shan D."/>
            <person name="Ying J."/>
            <person name="Li X."/>
            <person name="Gao Z."/>
            <person name="Wei G."/>
            <person name="Shao Z."/>
        </authorList>
    </citation>
    <scope>NUCLEOTIDE SEQUENCE [LARGE SCALE GENOMIC DNA]</scope>
    <source>
        <strain evidence="1 2">KL-A</strain>
    </source>
</reference>
<protein>
    <recommendedName>
        <fullName evidence="3">Lipoprotein SmpA/OmlA domain-containing protein</fullName>
    </recommendedName>
</protein>
<dbReference type="Proteomes" id="UP000019275">
    <property type="component" value="Unassembled WGS sequence"/>
</dbReference>